<name>A0ABD5UHP0_9EURY</name>
<dbReference type="Pfam" id="PF01979">
    <property type="entry name" value="Amidohydro_1"/>
    <property type="match status" value="1"/>
</dbReference>
<dbReference type="CDD" id="cd01299">
    <property type="entry name" value="Met_dep_hydrolase_A"/>
    <property type="match status" value="1"/>
</dbReference>
<keyword evidence="3" id="KW-1185">Reference proteome</keyword>
<evidence type="ECO:0000259" key="1">
    <source>
        <dbReference type="Pfam" id="PF01979"/>
    </source>
</evidence>
<gene>
    <name evidence="2" type="ORF">ACFQEY_06450</name>
</gene>
<dbReference type="Gene3D" id="3.20.20.140">
    <property type="entry name" value="Metal-dependent hydrolases"/>
    <property type="match status" value="1"/>
</dbReference>
<feature type="domain" description="Amidohydrolase-related" evidence="1">
    <location>
        <begin position="55"/>
        <end position="390"/>
    </location>
</feature>
<dbReference type="PANTHER" id="PTHR43135">
    <property type="entry name" value="ALPHA-D-RIBOSE 1-METHYLPHOSPHONATE 5-TRIPHOSPHATE DIPHOSPHATASE"/>
    <property type="match status" value="1"/>
</dbReference>
<dbReference type="PANTHER" id="PTHR43135:SF3">
    <property type="entry name" value="ALPHA-D-RIBOSE 1-METHYLPHOSPHONATE 5-TRIPHOSPHATE DIPHOSPHATASE"/>
    <property type="match status" value="1"/>
</dbReference>
<evidence type="ECO:0000313" key="2">
    <source>
        <dbReference type="EMBL" id="MFC6888668.1"/>
    </source>
</evidence>
<comment type="caution">
    <text evidence="2">The sequence shown here is derived from an EMBL/GenBank/DDBJ whole genome shotgun (WGS) entry which is preliminary data.</text>
</comment>
<evidence type="ECO:0000313" key="3">
    <source>
        <dbReference type="Proteomes" id="UP001596333"/>
    </source>
</evidence>
<dbReference type="SUPFAM" id="SSF51338">
    <property type="entry name" value="Composite domain of metallo-dependent hydrolases"/>
    <property type="match status" value="1"/>
</dbReference>
<reference evidence="2 3" key="1">
    <citation type="journal article" date="2019" name="Int. J. Syst. Evol. Microbiol.">
        <title>The Global Catalogue of Microorganisms (GCM) 10K type strain sequencing project: providing services to taxonomists for standard genome sequencing and annotation.</title>
        <authorList>
            <consortium name="The Broad Institute Genomics Platform"/>
            <consortium name="The Broad Institute Genome Sequencing Center for Infectious Disease"/>
            <person name="Wu L."/>
            <person name="Ma J."/>
        </authorList>
    </citation>
    <scope>NUCLEOTIDE SEQUENCE [LARGE SCALE GENOMIC DNA]</scope>
    <source>
        <strain evidence="2 3">Y73</strain>
    </source>
</reference>
<dbReference type="AlphaFoldDB" id="A0ABD5UHP0"/>
<dbReference type="InterPro" id="IPR032466">
    <property type="entry name" value="Metal_Hydrolase"/>
</dbReference>
<dbReference type="Proteomes" id="UP001596333">
    <property type="component" value="Unassembled WGS sequence"/>
</dbReference>
<organism evidence="2 3">
    <name type="scientific">Halorubrum trueperi</name>
    <dbReference type="NCBI Taxonomy" id="2004704"/>
    <lineage>
        <taxon>Archaea</taxon>
        <taxon>Methanobacteriati</taxon>
        <taxon>Methanobacteriota</taxon>
        <taxon>Stenosarchaea group</taxon>
        <taxon>Halobacteria</taxon>
        <taxon>Halobacteriales</taxon>
        <taxon>Haloferacaceae</taxon>
        <taxon>Halorubrum</taxon>
    </lineage>
</organism>
<dbReference type="InterPro" id="IPR051781">
    <property type="entry name" value="Metallo-dep_Hydrolase"/>
</dbReference>
<accession>A0ABD5UHP0</accession>
<proteinExistence type="predicted"/>
<dbReference type="Gene3D" id="2.30.40.10">
    <property type="entry name" value="Urease, subunit C, domain 1"/>
    <property type="match status" value="1"/>
</dbReference>
<dbReference type="InterPro" id="IPR057744">
    <property type="entry name" value="OTAase-like"/>
</dbReference>
<dbReference type="EMBL" id="JBHSXI010000006">
    <property type="protein sequence ID" value="MFC6888668.1"/>
    <property type="molecule type" value="Genomic_DNA"/>
</dbReference>
<dbReference type="InterPro" id="IPR011059">
    <property type="entry name" value="Metal-dep_hydrolase_composite"/>
</dbReference>
<dbReference type="RefSeq" id="WP_379766062.1">
    <property type="nucleotide sequence ID" value="NZ_JBHSXI010000006.1"/>
</dbReference>
<dbReference type="InterPro" id="IPR006680">
    <property type="entry name" value="Amidohydro-rel"/>
</dbReference>
<protein>
    <submittedName>
        <fullName evidence="2">Amidohydrolase family protein</fullName>
    </submittedName>
</protein>
<sequence>MHVLRGGLVADVDGARDADVAIAGGEIVAVGPDAVDEIGGEDAVDAETDASGRVIAPGLIDSHVHVMMDGRPDVATAVSDSDYTASYRTAGNLAAAVESGVTTVRDLGARGTLALDAADAVAAGDIDGPRIVACGRNVIMTGGHGNWFGREADGPDEVRKAAREQLKDGADVLKCMATGGVLTEGAVTGAPELTPEELSAFTDAAAPTDTPTAAHAHGEEGIKNAVEAGISSVEHGTFMDREAAEMMAERGTYWVPTASALRGIVDNGVEAGIPEDAVEKAEDAAERFEDAWEHALDAGVPIAMGTDAGTPFNFFGEIPRELAYMVDYGLSPAEALEAATVNAADLLGLDDAGRVAEGYRADLVVLDSNPAEDVTAWQDPEAVFTDGKRVA</sequence>
<dbReference type="SUPFAM" id="SSF51556">
    <property type="entry name" value="Metallo-dependent hydrolases"/>
    <property type="match status" value="1"/>
</dbReference>